<dbReference type="OrthoDB" id="5300765at2759"/>
<evidence type="ECO:0000313" key="2">
    <source>
        <dbReference type="EMBL" id="PHH80851.1"/>
    </source>
</evidence>
<dbReference type="EMBL" id="NJES01000007">
    <property type="protein sequence ID" value="PHH80851.1"/>
    <property type="molecule type" value="Genomic_DNA"/>
</dbReference>
<feature type="compositionally biased region" description="Basic and acidic residues" evidence="1">
    <location>
        <begin position="100"/>
        <end position="111"/>
    </location>
</feature>
<accession>A0A2C5ZNI2</accession>
<proteinExistence type="predicted"/>
<evidence type="ECO:0000313" key="3">
    <source>
        <dbReference type="Proteomes" id="UP000226431"/>
    </source>
</evidence>
<sequence length="546" mass="59300">MSALEDIGVNLVFPAPSTPPPRHLHRDWAQDNALGHSPWLHVPTSSRGHVRSSSKASSTYSVESAVESTPDSAYSRLSTPPSRATPPVRHHGPLLLPKIRPQDQHLDDNHSSVRPQPPAKPSSQAQCLPPAACSLESQRPVLEPAPLLCSPASFALSNQDLHVTDLDDSALPFDIGYVPYYPMSCLVASPSLSDVVLARHSAYPSSQVPRAASSIMDASPPVIATTTTLRDYLTSSNPAATLVRTISLPLRDPGIKHFWWDVRSVRFWDSFTSSAVDALPGVSVLLSTPISATALPLPTMKSRHPETEASLHAIYASYYLPKLNAALAMSSSRPLRLTAPPSKTTRGTDNLLFVANCVGEEAGLGGKPSARLVGLVRSFDRFNTGMRAESNVKRVEYLSGLSALHHAMRQHGCRYGFILTEIELVVVRYGTEPTPYFGDLDMTSIPLAVSAAAYTDDHPLTACLALWALCQLASDGALPPGHAHWRAEIGAPVEGTRRKARPREAWMPQPQLAEKREARRSRGWVWPEDPVGRKELGKRGVRYGGL</sequence>
<feature type="region of interest" description="Disordered" evidence="1">
    <location>
        <begin position="494"/>
        <end position="519"/>
    </location>
</feature>
<name>A0A2C5ZNI2_9HYPO</name>
<evidence type="ECO:0000256" key="1">
    <source>
        <dbReference type="SAM" id="MobiDB-lite"/>
    </source>
</evidence>
<organism evidence="2 3">
    <name type="scientific">Ophiocordyceps camponoti-rufipedis</name>
    <dbReference type="NCBI Taxonomy" id="2004952"/>
    <lineage>
        <taxon>Eukaryota</taxon>
        <taxon>Fungi</taxon>
        <taxon>Dikarya</taxon>
        <taxon>Ascomycota</taxon>
        <taxon>Pezizomycotina</taxon>
        <taxon>Sordariomycetes</taxon>
        <taxon>Hypocreomycetidae</taxon>
        <taxon>Hypocreales</taxon>
        <taxon>Ophiocordycipitaceae</taxon>
        <taxon>Ophiocordyceps</taxon>
    </lineage>
</organism>
<reference evidence="2 3" key="1">
    <citation type="submission" date="2017-06" db="EMBL/GenBank/DDBJ databases">
        <title>Ant-infecting Ophiocordyceps genomes reveal a high diversity of potential behavioral manipulation genes and a possible major role for enterotoxins.</title>
        <authorList>
            <person name="De Bekker C."/>
            <person name="Evans H.C."/>
            <person name="Brachmann A."/>
            <person name="Hughes D.P."/>
        </authorList>
    </citation>
    <scope>NUCLEOTIDE SEQUENCE [LARGE SCALE GENOMIC DNA]</scope>
    <source>
        <strain evidence="2 3">Map16</strain>
    </source>
</reference>
<dbReference type="Proteomes" id="UP000226431">
    <property type="component" value="Unassembled WGS sequence"/>
</dbReference>
<evidence type="ECO:0008006" key="4">
    <source>
        <dbReference type="Google" id="ProtNLM"/>
    </source>
</evidence>
<protein>
    <recommendedName>
        <fullName evidence="4">Sialidase</fullName>
    </recommendedName>
</protein>
<dbReference type="STRING" id="2004952.A0A2C5ZNI2"/>
<feature type="region of interest" description="Disordered" evidence="1">
    <location>
        <begin position="1"/>
        <end position="127"/>
    </location>
</feature>
<dbReference type="AlphaFoldDB" id="A0A2C5ZNI2"/>
<feature type="compositionally biased region" description="Polar residues" evidence="1">
    <location>
        <begin position="43"/>
        <end position="82"/>
    </location>
</feature>
<keyword evidence="3" id="KW-1185">Reference proteome</keyword>
<gene>
    <name evidence="2" type="ORF">CDD80_6410</name>
</gene>
<comment type="caution">
    <text evidence="2">The sequence shown here is derived from an EMBL/GenBank/DDBJ whole genome shotgun (WGS) entry which is preliminary data.</text>
</comment>